<feature type="transmembrane region" description="Helical" evidence="2">
    <location>
        <begin position="267"/>
        <end position="286"/>
    </location>
</feature>
<keyword evidence="2" id="KW-1133">Transmembrane helix</keyword>
<name>A0ABR3ZNX2_9PEZI</name>
<comment type="caution">
    <text evidence="3">The sequence shown here is derived from an EMBL/GenBank/DDBJ whole genome shotgun (WGS) entry which is preliminary data.</text>
</comment>
<feature type="region of interest" description="Disordered" evidence="1">
    <location>
        <begin position="1"/>
        <end position="94"/>
    </location>
</feature>
<dbReference type="PANTHER" id="PTHR28147:SF1">
    <property type="entry name" value="N-GLYCOSYLATION PROTEIN EOS1"/>
    <property type="match status" value="1"/>
</dbReference>
<dbReference type="InterPro" id="IPR021100">
    <property type="entry name" value="N-glycosylation_EOS1"/>
</dbReference>
<evidence type="ECO:0000256" key="2">
    <source>
        <dbReference type="SAM" id="Phobius"/>
    </source>
</evidence>
<proteinExistence type="predicted"/>
<sequence length="399" mass="42883">MSRPSLLHVDDPPPPFDLVVSTSSNNGNHRIVQSVQPLSSSSTALSSSVPASSNAIHQRKPSVPASVSTASATPSSQSYLLHHHHHHPHPHQHVSLNSSTAAMIAAASSTATAAALPEAAALSPVPAPPGGSNMNYTNIPSASRPATHGMKIAPTKSLSAAIAEAAAKNPAGSDVIQASLLAPRVAVILNVPKSWHLPLFVGRLISILPAILYGWRPALQLLDQILPGDAGDSVVVFPRTEIALASMWCFAAGYLSFFFADCLMSRWLINYTPQATIVRLLSINAVNFYMTNTTLKLFGAFHDLRLFLPAWIAISAVLTGAYHVTHQKINIRKETITSINVFSIASSISMVSLLLLAYGARTDLPDIPLVVYSRLLFAQFLKLLVRLRASLREHHQQRQ</sequence>
<feature type="compositionally biased region" description="Low complexity" evidence="1">
    <location>
        <begin position="61"/>
        <end position="76"/>
    </location>
</feature>
<keyword evidence="2" id="KW-0472">Membrane</keyword>
<dbReference type="Pfam" id="PF12326">
    <property type="entry name" value="EOS1"/>
    <property type="match status" value="1"/>
</dbReference>
<accession>A0ABR3ZNX2</accession>
<keyword evidence="4" id="KW-1185">Reference proteome</keyword>
<dbReference type="PANTHER" id="PTHR28147">
    <property type="entry name" value="N-GLYCOSYLATION PROTEIN EOS1"/>
    <property type="match status" value="1"/>
</dbReference>
<protein>
    <recommendedName>
        <fullName evidence="5">N-glycosylation protein eos1</fullName>
    </recommendedName>
</protein>
<evidence type="ECO:0008006" key="5">
    <source>
        <dbReference type="Google" id="ProtNLM"/>
    </source>
</evidence>
<feature type="compositionally biased region" description="Low complexity" evidence="1">
    <location>
        <begin position="33"/>
        <end position="53"/>
    </location>
</feature>
<gene>
    <name evidence="3" type="ORF">Cpir12675_000570</name>
</gene>
<dbReference type="Proteomes" id="UP001583280">
    <property type="component" value="Unassembled WGS sequence"/>
</dbReference>
<feature type="compositionally biased region" description="Basic residues" evidence="1">
    <location>
        <begin position="81"/>
        <end position="92"/>
    </location>
</feature>
<evidence type="ECO:0000256" key="1">
    <source>
        <dbReference type="SAM" id="MobiDB-lite"/>
    </source>
</evidence>
<evidence type="ECO:0000313" key="4">
    <source>
        <dbReference type="Proteomes" id="UP001583280"/>
    </source>
</evidence>
<feature type="transmembrane region" description="Helical" evidence="2">
    <location>
        <begin position="336"/>
        <end position="359"/>
    </location>
</feature>
<organism evidence="3 4">
    <name type="scientific">Ceratocystis pirilliformis</name>
    <dbReference type="NCBI Taxonomy" id="259994"/>
    <lineage>
        <taxon>Eukaryota</taxon>
        <taxon>Fungi</taxon>
        <taxon>Dikarya</taxon>
        <taxon>Ascomycota</taxon>
        <taxon>Pezizomycotina</taxon>
        <taxon>Sordariomycetes</taxon>
        <taxon>Hypocreomycetidae</taxon>
        <taxon>Microascales</taxon>
        <taxon>Ceratocystidaceae</taxon>
        <taxon>Ceratocystis</taxon>
    </lineage>
</organism>
<reference evidence="3 4" key="1">
    <citation type="journal article" date="2024" name="IMA Fungus">
        <title>IMA Genome - F19 : A genome assembly and annotation guide to empower mycologists, including annotated draft genome sequences of Ceratocystis pirilliformis, Diaporthe australafricana, Fusarium ophioides, Paecilomyces lecythidis, and Sporothrix stenoceras.</title>
        <authorList>
            <person name="Aylward J."/>
            <person name="Wilson A.M."/>
            <person name="Visagie C.M."/>
            <person name="Spraker J."/>
            <person name="Barnes I."/>
            <person name="Buitendag C."/>
            <person name="Ceriani C."/>
            <person name="Del Mar Angel L."/>
            <person name="du Plessis D."/>
            <person name="Fuchs T."/>
            <person name="Gasser K."/>
            <person name="Kramer D."/>
            <person name="Li W."/>
            <person name="Munsamy K."/>
            <person name="Piso A."/>
            <person name="Price J.L."/>
            <person name="Sonnekus B."/>
            <person name="Thomas C."/>
            <person name="van der Nest A."/>
            <person name="van Dijk A."/>
            <person name="van Heerden A."/>
            <person name="van Vuuren N."/>
            <person name="Yilmaz N."/>
            <person name="Duong T.A."/>
            <person name="van der Merwe N.A."/>
            <person name="Wingfield M.J."/>
            <person name="Wingfield B.D."/>
        </authorList>
    </citation>
    <scope>NUCLEOTIDE SEQUENCE [LARGE SCALE GENOMIC DNA]</scope>
    <source>
        <strain evidence="3 4">CMW 12675</strain>
    </source>
</reference>
<keyword evidence="2" id="KW-0812">Transmembrane</keyword>
<feature type="transmembrane region" description="Helical" evidence="2">
    <location>
        <begin position="371"/>
        <end position="389"/>
    </location>
</feature>
<evidence type="ECO:0000313" key="3">
    <source>
        <dbReference type="EMBL" id="KAL1901204.1"/>
    </source>
</evidence>
<feature type="transmembrane region" description="Helical" evidence="2">
    <location>
        <begin position="242"/>
        <end position="260"/>
    </location>
</feature>
<dbReference type="EMBL" id="JAWDJO010000007">
    <property type="protein sequence ID" value="KAL1901204.1"/>
    <property type="molecule type" value="Genomic_DNA"/>
</dbReference>
<feature type="transmembrane region" description="Helical" evidence="2">
    <location>
        <begin position="306"/>
        <end position="324"/>
    </location>
</feature>